<comment type="caution">
    <text evidence="1">The sequence shown here is derived from an EMBL/GenBank/DDBJ whole genome shotgun (WGS) entry which is preliminary data.</text>
</comment>
<proteinExistence type="predicted"/>
<organism evidence="1 2">
    <name type="scientific">Dendrobium chrysotoxum</name>
    <name type="common">Orchid</name>
    <dbReference type="NCBI Taxonomy" id="161865"/>
    <lineage>
        <taxon>Eukaryota</taxon>
        <taxon>Viridiplantae</taxon>
        <taxon>Streptophyta</taxon>
        <taxon>Embryophyta</taxon>
        <taxon>Tracheophyta</taxon>
        <taxon>Spermatophyta</taxon>
        <taxon>Magnoliopsida</taxon>
        <taxon>Liliopsida</taxon>
        <taxon>Asparagales</taxon>
        <taxon>Orchidaceae</taxon>
        <taxon>Epidendroideae</taxon>
        <taxon>Malaxideae</taxon>
        <taxon>Dendrobiinae</taxon>
        <taxon>Dendrobium</taxon>
    </lineage>
</organism>
<name>A0AAV7HIS8_DENCH</name>
<dbReference type="EMBL" id="JAGFBR010000003">
    <property type="protein sequence ID" value="KAH0468777.1"/>
    <property type="molecule type" value="Genomic_DNA"/>
</dbReference>
<protein>
    <submittedName>
        <fullName evidence="1">Uncharacterized protein</fullName>
    </submittedName>
</protein>
<evidence type="ECO:0000313" key="2">
    <source>
        <dbReference type="Proteomes" id="UP000775213"/>
    </source>
</evidence>
<keyword evidence="2" id="KW-1185">Reference proteome</keyword>
<sequence length="178" mass="20523">MIHRALLAIETTLTQAIEELHAAKVEYHTLAKSDDEKKTHKVGKAYVVSTITSDSLIIFHKKFYFPNDPMAMSLKRSDQVCSPPLRYLIIYEAILLAIHRDASHLDSNGLILTPKICQRARPLKPDILKMLKVPDVEHLLYEVRYLSKYIEKEFLFKIRLSVKARRLTAIILKKLTKA</sequence>
<dbReference type="AlphaFoldDB" id="A0AAV7HIS8"/>
<reference evidence="1 2" key="1">
    <citation type="journal article" date="2021" name="Hortic Res">
        <title>Chromosome-scale assembly of the Dendrobium chrysotoxum genome enhances the understanding of orchid evolution.</title>
        <authorList>
            <person name="Zhang Y."/>
            <person name="Zhang G.Q."/>
            <person name="Zhang D."/>
            <person name="Liu X.D."/>
            <person name="Xu X.Y."/>
            <person name="Sun W.H."/>
            <person name="Yu X."/>
            <person name="Zhu X."/>
            <person name="Wang Z.W."/>
            <person name="Zhao X."/>
            <person name="Zhong W.Y."/>
            <person name="Chen H."/>
            <person name="Yin W.L."/>
            <person name="Huang T."/>
            <person name="Niu S.C."/>
            <person name="Liu Z.J."/>
        </authorList>
    </citation>
    <scope>NUCLEOTIDE SEQUENCE [LARGE SCALE GENOMIC DNA]</scope>
    <source>
        <strain evidence="1">Lindl</strain>
    </source>
</reference>
<gene>
    <name evidence="1" type="ORF">IEQ34_002009</name>
</gene>
<dbReference type="Proteomes" id="UP000775213">
    <property type="component" value="Unassembled WGS sequence"/>
</dbReference>
<evidence type="ECO:0000313" key="1">
    <source>
        <dbReference type="EMBL" id="KAH0468777.1"/>
    </source>
</evidence>
<accession>A0AAV7HIS8</accession>